<keyword evidence="1" id="KW-1133">Transmembrane helix</keyword>
<proteinExistence type="predicted"/>
<keyword evidence="1" id="KW-0812">Transmembrane</keyword>
<protein>
    <submittedName>
        <fullName evidence="2">DUF4345 domain-containing protein</fullName>
    </submittedName>
</protein>
<feature type="transmembrane region" description="Helical" evidence="1">
    <location>
        <begin position="12"/>
        <end position="31"/>
    </location>
</feature>
<dbReference type="KEGG" id="rgr:FZ934_15050"/>
<keyword evidence="3" id="KW-1185">Reference proteome</keyword>
<reference evidence="2 3" key="1">
    <citation type="submission" date="2019-08" db="EMBL/GenBank/DDBJ databases">
        <title>Prosopis cineraria nodule microbiome.</title>
        <authorList>
            <person name="Ali R."/>
            <person name="Chaluvadi S.R."/>
            <person name="Wang X."/>
        </authorList>
    </citation>
    <scope>NUCLEOTIDE SEQUENCE [LARGE SCALE GENOMIC DNA]</scope>
    <source>
        <strain evidence="2 3">BG7</strain>
    </source>
</reference>
<name>A0A5Q0CDB2_9HYPH</name>
<sequence length="129" mass="13979">MELYFPEEFGEQLAFCSAAFAVLAGLVIMFAPGYSMRLFGLQPREGRRDGYAELRSTGGMYLALGLAPIMLAQPNTYLVFGAAFAMAAFARIISLLSDKGSTILNYLLLVVQVILAALPLAYVFGFFSA</sequence>
<dbReference type="OrthoDB" id="9808658at2"/>
<evidence type="ECO:0000313" key="3">
    <source>
        <dbReference type="Proteomes" id="UP000326881"/>
    </source>
</evidence>
<organism evidence="2 3">
    <name type="scientific">Rhizobium grahamii</name>
    <dbReference type="NCBI Taxonomy" id="1120045"/>
    <lineage>
        <taxon>Bacteria</taxon>
        <taxon>Pseudomonadati</taxon>
        <taxon>Pseudomonadota</taxon>
        <taxon>Alphaproteobacteria</taxon>
        <taxon>Hyphomicrobiales</taxon>
        <taxon>Rhizobiaceae</taxon>
        <taxon>Rhizobium/Agrobacterium group</taxon>
        <taxon>Rhizobium</taxon>
    </lineage>
</organism>
<gene>
    <name evidence="2" type="ORF">FZ934_15050</name>
</gene>
<dbReference type="EMBL" id="CP043498">
    <property type="protein sequence ID" value="QFY62474.1"/>
    <property type="molecule type" value="Genomic_DNA"/>
</dbReference>
<feature type="transmembrane region" description="Helical" evidence="1">
    <location>
        <begin position="103"/>
        <end position="127"/>
    </location>
</feature>
<feature type="transmembrane region" description="Helical" evidence="1">
    <location>
        <begin position="77"/>
        <end position="96"/>
    </location>
</feature>
<accession>A0A5Q0CDB2</accession>
<dbReference type="Proteomes" id="UP000326881">
    <property type="component" value="Chromosome"/>
</dbReference>
<dbReference type="AlphaFoldDB" id="A0A5Q0CDB2"/>
<dbReference type="RefSeq" id="WP_153272468.1">
    <property type="nucleotide sequence ID" value="NZ_CP043498.1"/>
</dbReference>
<evidence type="ECO:0000313" key="2">
    <source>
        <dbReference type="EMBL" id="QFY62474.1"/>
    </source>
</evidence>
<evidence type="ECO:0000256" key="1">
    <source>
        <dbReference type="SAM" id="Phobius"/>
    </source>
</evidence>
<keyword evidence="1" id="KW-0472">Membrane</keyword>